<evidence type="ECO:0000259" key="3">
    <source>
        <dbReference type="SMART" id="SM01007"/>
    </source>
</evidence>
<organism evidence="4 5">
    <name type="scientific">Sutterella wadsworthensis HGA0223</name>
    <dbReference type="NCBI Taxonomy" id="1203554"/>
    <lineage>
        <taxon>Bacteria</taxon>
        <taxon>Pseudomonadati</taxon>
        <taxon>Pseudomonadota</taxon>
        <taxon>Betaproteobacteria</taxon>
        <taxon>Burkholderiales</taxon>
        <taxon>Sutterellaceae</taxon>
        <taxon>Sutterella</taxon>
    </lineage>
</organism>
<dbReference type="SMART" id="SM01007">
    <property type="entry name" value="Aldolase_II"/>
    <property type="match status" value="1"/>
</dbReference>
<dbReference type="EMBL" id="ATCF01000034">
    <property type="protein sequence ID" value="EPD97710.1"/>
    <property type="molecule type" value="Genomic_DNA"/>
</dbReference>
<dbReference type="GO" id="GO:0016832">
    <property type="term" value="F:aldehyde-lyase activity"/>
    <property type="evidence" value="ECO:0007669"/>
    <property type="project" value="TreeGrafter"/>
</dbReference>
<dbReference type="InterPro" id="IPR001303">
    <property type="entry name" value="Aldolase_II/adducin_N"/>
</dbReference>
<dbReference type="STRING" id="1203554.HMPREF1476_02187"/>
<evidence type="ECO:0000256" key="1">
    <source>
        <dbReference type="ARBA" id="ARBA00022723"/>
    </source>
</evidence>
<gene>
    <name evidence="4" type="ORF">HMPREF1476_02187</name>
</gene>
<dbReference type="Proteomes" id="UP000014400">
    <property type="component" value="Unassembled WGS sequence"/>
</dbReference>
<dbReference type="AlphaFoldDB" id="S3BEI9"/>
<dbReference type="PANTHER" id="PTHR22789:SF0">
    <property type="entry name" value="3-OXO-TETRONATE 4-PHOSPHATE DECARBOXYLASE-RELATED"/>
    <property type="match status" value="1"/>
</dbReference>
<reference evidence="4 5" key="1">
    <citation type="submission" date="2013-04" db="EMBL/GenBank/DDBJ databases">
        <title>The Genome Sequence of Sutterella wadsworthensis HGA0223.</title>
        <authorList>
            <consortium name="The Broad Institute Genomics Platform"/>
            <person name="Earl A."/>
            <person name="Ward D."/>
            <person name="Feldgarden M."/>
            <person name="Gevers D."/>
            <person name="Schmidt T.M."/>
            <person name="Dover J."/>
            <person name="Dai D."/>
            <person name="Walker B."/>
            <person name="Young S."/>
            <person name="Zeng Q."/>
            <person name="Gargeya S."/>
            <person name="Fitzgerald M."/>
            <person name="Haas B."/>
            <person name="Abouelleil A."/>
            <person name="Allen A.W."/>
            <person name="Alvarado L."/>
            <person name="Arachchi H.M."/>
            <person name="Berlin A.M."/>
            <person name="Chapman S.B."/>
            <person name="Gainer-Dewar J."/>
            <person name="Goldberg J."/>
            <person name="Griggs A."/>
            <person name="Gujja S."/>
            <person name="Hansen M."/>
            <person name="Howarth C."/>
            <person name="Imamovic A."/>
            <person name="Ireland A."/>
            <person name="Larimer J."/>
            <person name="McCowan C."/>
            <person name="Murphy C."/>
            <person name="Pearson M."/>
            <person name="Poon T.W."/>
            <person name="Priest M."/>
            <person name="Roberts A."/>
            <person name="Saif S."/>
            <person name="Shea T."/>
            <person name="Sisk P."/>
            <person name="Sykes S."/>
            <person name="Wortman J."/>
            <person name="Nusbaum C."/>
            <person name="Birren B."/>
        </authorList>
    </citation>
    <scope>NUCLEOTIDE SEQUENCE [LARGE SCALE GENOMIC DNA]</scope>
    <source>
        <strain evidence="4 5">HGA0223</strain>
    </source>
</reference>
<keyword evidence="2" id="KW-0456">Lyase</keyword>
<comment type="caution">
    <text evidence="4">The sequence shown here is derived from an EMBL/GenBank/DDBJ whole genome shotgun (WGS) entry which is preliminary data.</text>
</comment>
<name>S3BEI9_9BURK</name>
<dbReference type="RefSeq" id="WP_016475209.1">
    <property type="nucleotide sequence ID" value="NZ_KE150481.1"/>
</dbReference>
<proteinExistence type="predicted"/>
<accession>S3BEI9</accession>
<dbReference type="InterPro" id="IPR050197">
    <property type="entry name" value="Aldolase_class_II_sugar_metab"/>
</dbReference>
<dbReference type="SUPFAM" id="SSF53639">
    <property type="entry name" value="AraD/HMP-PK domain-like"/>
    <property type="match status" value="1"/>
</dbReference>
<protein>
    <submittedName>
        <fullName evidence="4">L-ribulose-5-phosphate 4-epimerase</fullName>
    </submittedName>
</protein>
<keyword evidence="5" id="KW-1185">Reference proteome</keyword>
<dbReference type="eggNOG" id="COG0235">
    <property type="taxonomic scope" value="Bacteria"/>
</dbReference>
<dbReference type="GeneID" id="64062442"/>
<dbReference type="GO" id="GO:0046872">
    <property type="term" value="F:metal ion binding"/>
    <property type="evidence" value="ECO:0007669"/>
    <property type="project" value="UniProtKB-KW"/>
</dbReference>
<feature type="domain" description="Class II aldolase/adducin N-terminal" evidence="3">
    <location>
        <begin position="17"/>
        <end position="194"/>
    </location>
</feature>
<evidence type="ECO:0000313" key="5">
    <source>
        <dbReference type="Proteomes" id="UP000014400"/>
    </source>
</evidence>
<keyword evidence="1" id="KW-0479">Metal-binding</keyword>
<dbReference type="InterPro" id="IPR036409">
    <property type="entry name" value="Aldolase_II/adducin_N_sf"/>
</dbReference>
<evidence type="ECO:0000313" key="4">
    <source>
        <dbReference type="EMBL" id="EPD97710.1"/>
    </source>
</evidence>
<dbReference type="PANTHER" id="PTHR22789">
    <property type="entry name" value="FUCULOSE PHOSPHATE ALDOLASE"/>
    <property type="match status" value="1"/>
</dbReference>
<dbReference type="PATRIC" id="fig|1203554.3.peg.2269"/>
<dbReference type="Pfam" id="PF00596">
    <property type="entry name" value="Aldolase_II"/>
    <property type="match status" value="1"/>
</dbReference>
<evidence type="ECO:0000256" key="2">
    <source>
        <dbReference type="ARBA" id="ARBA00023239"/>
    </source>
</evidence>
<sequence>MLGSEEQAFEKRLALRMAVIDTAREMNRRGINVNKSGNVSARTSGGRSFFITPTGIPYESLEPDDIVEVSLDAERFEGRCLPSSEWEMHAEIYRRRPDAGAVVHTHSCYATALACQNLPIPAFHYMVATAGGRSIDVAPYATFGTHELAVRGANALEAKNACLLEHHGVLALGANLAKALTLAAEVENLAHQYVVVRSLGTPRLISDDEMDRIVEKFKTYGHQIKEQK</sequence>
<dbReference type="Gene3D" id="3.40.225.10">
    <property type="entry name" value="Class II aldolase/adducin N-terminal domain"/>
    <property type="match status" value="1"/>
</dbReference>
<dbReference type="GO" id="GO:0019323">
    <property type="term" value="P:pentose catabolic process"/>
    <property type="evidence" value="ECO:0007669"/>
    <property type="project" value="TreeGrafter"/>
</dbReference>
<dbReference type="GO" id="GO:0005829">
    <property type="term" value="C:cytosol"/>
    <property type="evidence" value="ECO:0007669"/>
    <property type="project" value="TreeGrafter"/>
</dbReference>
<dbReference type="HOGENOM" id="CLU_006033_3_0_4"/>